<dbReference type="Gene3D" id="1.10.287.1490">
    <property type="match status" value="1"/>
</dbReference>
<protein>
    <submittedName>
        <fullName evidence="3">Uncharacterized protein</fullName>
    </submittedName>
</protein>
<keyword evidence="1" id="KW-0175">Coiled coil</keyword>
<comment type="caution">
    <text evidence="3">The sequence shown here is derived from an EMBL/GenBank/DDBJ whole genome shotgun (WGS) entry which is preliminary data.</text>
</comment>
<feature type="coiled-coil region" evidence="1">
    <location>
        <begin position="96"/>
        <end position="183"/>
    </location>
</feature>
<keyword evidence="2" id="KW-0472">Membrane</keyword>
<keyword evidence="2" id="KW-0812">Transmembrane</keyword>
<reference evidence="3 4" key="1">
    <citation type="submission" date="2024-02" db="EMBL/GenBank/DDBJ databases">
        <title>Chromosome-level genome assembly of the Eurasian Minnow (Phoxinus phoxinus).</title>
        <authorList>
            <person name="Oriowo T.O."/>
            <person name="Martin S."/>
            <person name="Stange M."/>
            <person name="Chrysostomakis Y."/>
            <person name="Brown T."/>
            <person name="Winkler S."/>
            <person name="Kukowka S."/>
            <person name="Myers E.W."/>
            <person name="Bohne A."/>
        </authorList>
    </citation>
    <scope>NUCLEOTIDE SEQUENCE [LARGE SCALE GENOMIC DNA]</scope>
    <source>
        <strain evidence="3">ZFMK-TIS-60720</strain>
        <tissue evidence="3">Whole Organism</tissue>
    </source>
</reference>
<dbReference type="EMBL" id="JAYKXH010000009">
    <property type="protein sequence ID" value="KAK7157357.1"/>
    <property type="molecule type" value="Genomic_DNA"/>
</dbReference>
<accession>A0AAN9H7U5</accession>
<keyword evidence="2" id="KW-1133">Transmembrane helix</keyword>
<evidence type="ECO:0000256" key="2">
    <source>
        <dbReference type="SAM" id="Phobius"/>
    </source>
</evidence>
<organism evidence="3 4">
    <name type="scientific">Phoxinus phoxinus</name>
    <name type="common">Eurasian minnow</name>
    <dbReference type="NCBI Taxonomy" id="58324"/>
    <lineage>
        <taxon>Eukaryota</taxon>
        <taxon>Metazoa</taxon>
        <taxon>Chordata</taxon>
        <taxon>Craniata</taxon>
        <taxon>Vertebrata</taxon>
        <taxon>Euteleostomi</taxon>
        <taxon>Actinopterygii</taxon>
        <taxon>Neopterygii</taxon>
        <taxon>Teleostei</taxon>
        <taxon>Ostariophysi</taxon>
        <taxon>Cypriniformes</taxon>
        <taxon>Leuciscidae</taxon>
        <taxon>Phoxininae</taxon>
        <taxon>Phoxinus</taxon>
    </lineage>
</organism>
<keyword evidence="4" id="KW-1185">Reference proteome</keyword>
<feature type="transmembrane region" description="Helical" evidence="2">
    <location>
        <begin position="50"/>
        <end position="69"/>
    </location>
</feature>
<dbReference type="AlphaFoldDB" id="A0AAN9H7U5"/>
<gene>
    <name evidence="3" type="ORF">R3I93_008744</name>
</gene>
<evidence type="ECO:0000256" key="1">
    <source>
        <dbReference type="SAM" id="Coils"/>
    </source>
</evidence>
<dbReference type="Proteomes" id="UP001364617">
    <property type="component" value="Unassembled WGS sequence"/>
</dbReference>
<proteinExistence type="predicted"/>
<evidence type="ECO:0000313" key="4">
    <source>
        <dbReference type="Proteomes" id="UP001364617"/>
    </source>
</evidence>
<name>A0AAN9H7U5_9TELE</name>
<sequence length="210" mass="24009">MMDKIIFTSVEPNLHSRVLKPQRTRWVENMEKLVRDHSNSIKEVLRMRGMSAMIVLALCALLIITYQAVKQELNIRNLQTRIVVSGEQVRFKEDGIMSAKTKVDEITKKLSALTTQRDQLKKQRDDFKKGTDASDKELGTCKTEKGTLEKKSNEAKEALNKLKGDQDAEKKKAEEEIQGLKRSILERDVNICKFVDITMEESKKLCAIAL</sequence>
<evidence type="ECO:0000313" key="3">
    <source>
        <dbReference type="EMBL" id="KAK7157357.1"/>
    </source>
</evidence>